<protein>
    <submittedName>
        <fullName evidence="2">Membrane protein</fullName>
    </submittedName>
</protein>
<name>A0A011UGX8_RUMAL</name>
<dbReference type="PATRIC" id="fig|1341156.4.peg.1207"/>
<comment type="caution">
    <text evidence="2">The sequence shown here is derived from an EMBL/GenBank/DDBJ whole genome shotgun (WGS) entry which is preliminary data.</text>
</comment>
<accession>A0A011UGX8</accession>
<dbReference type="InterPro" id="IPR024529">
    <property type="entry name" value="ECF_trnsprt_substrate-spec"/>
</dbReference>
<gene>
    <name evidence="2" type="ORF">RASY3_09565</name>
</gene>
<reference evidence="2 3" key="1">
    <citation type="submission" date="2013-06" db="EMBL/GenBank/DDBJ databases">
        <title>Rumen cellulosomics: divergent fiber-degrading strategies revealed by comparative genome-wide analysis of six Ruminococcal strains.</title>
        <authorList>
            <person name="Dassa B."/>
            <person name="Borovok I."/>
            <person name="Lamed R."/>
            <person name="Flint H."/>
            <person name="Yeoman C.J."/>
            <person name="White B."/>
            <person name="Bayer E.A."/>
        </authorList>
    </citation>
    <scope>NUCLEOTIDE SEQUENCE [LARGE SCALE GENOMIC DNA]</scope>
    <source>
        <strain evidence="2 3">SY3</strain>
    </source>
</reference>
<keyword evidence="1" id="KW-1133">Transmembrane helix</keyword>
<feature type="transmembrane region" description="Helical" evidence="1">
    <location>
        <begin position="122"/>
        <end position="146"/>
    </location>
</feature>
<sequence length="194" mass="20765">MFENALTIRNVSYGKKITLKAFVSTCIIALAVALPQVVHMAMGQPGGVKWLPMYLPVLIGGCLMGVKWGSVIGVLSPLVSFFITSAMGNPMPMAARLPFMMLELTVFAIVSGLFTKKISENGAWAFAAVILAQICGRGIFLGAAALTESFTPFTAKMIWGQIQTGFTGLALQAVLAPVIIIVTRKLLIKEDQND</sequence>
<dbReference type="RefSeq" id="WP_051506455.1">
    <property type="nucleotide sequence ID" value="NZ_JEOB01000002.1"/>
</dbReference>
<dbReference type="OrthoDB" id="9815422at2"/>
<feature type="transmembrane region" description="Helical" evidence="1">
    <location>
        <begin position="95"/>
        <end position="115"/>
    </location>
</feature>
<keyword evidence="1" id="KW-0472">Membrane</keyword>
<evidence type="ECO:0000256" key="1">
    <source>
        <dbReference type="SAM" id="Phobius"/>
    </source>
</evidence>
<dbReference type="Pfam" id="PF12822">
    <property type="entry name" value="ECF_trnsprt"/>
    <property type="match status" value="1"/>
</dbReference>
<dbReference type="Proteomes" id="UP000021369">
    <property type="component" value="Unassembled WGS sequence"/>
</dbReference>
<dbReference type="Gene3D" id="1.10.1760.20">
    <property type="match status" value="1"/>
</dbReference>
<keyword evidence="3" id="KW-1185">Reference proteome</keyword>
<dbReference type="GO" id="GO:0022857">
    <property type="term" value="F:transmembrane transporter activity"/>
    <property type="evidence" value="ECO:0007669"/>
    <property type="project" value="InterPro"/>
</dbReference>
<organism evidence="2 3">
    <name type="scientific">Ruminococcus albus SY3</name>
    <dbReference type="NCBI Taxonomy" id="1341156"/>
    <lineage>
        <taxon>Bacteria</taxon>
        <taxon>Bacillati</taxon>
        <taxon>Bacillota</taxon>
        <taxon>Clostridia</taxon>
        <taxon>Eubacteriales</taxon>
        <taxon>Oscillospiraceae</taxon>
        <taxon>Ruminococcus</taxon>
    </lineage>
</organism>
<feature type="transmembrane region" description="Helical" evidence="1">
    <location>
        <begin position="21"/>
        <end position="42"/>
    </location>
</feature>
<feature type="transmembrane region" description="Helical" evidence="1">
    <location>
        <begin position="158"/>
        <end position="182"/>
    </location>
</feature>
<proteinExistence type="predicted"/>
<evidence type="ECO:0000313" key="2">
    <source>
        <dbReference type="EMBL" id="EXM39929.1"/>
    </source>
</evidence>
<keyword evidence="1" id="KW-0812">Transmembrane</keyword>
<evidence type="ECO:0000313" key="3">
    <source>
        <dbReference type="Proteomes" id="UP000021369"/>
    </source>
</evidence>
<dbReference type="AlphaFoldDB" id="A0A011UGX8"/>
<dbReference type="EMBL" id="JEOB01000002">
    <property type="protein sequence ID" value="EXM39929.1"/>
    <property type="molecule type" value="Genomic_DNA"/>
</dbReference>